<evidence type="ECO:0000256" key="6">
    <source>
        <dbReference type="ARBA" id="ARBA00022884"/>
    </source>
</evidence>
<evidence type="ECO:0000256" key="4">
    <source>
        <dbReference type="ARBA" id="ARBA00022801"/>
    </source>
</evidence>
<dbReference type="PROSITE" id="PS01175">
    <property type="entry name" value="RIBONUCLEASE_II"/>
    <property type="match status" value="1"/>
</dbReference>
<evidence type="ECO:0000256" key="5">
    <source>
        <dbReference type="ARBA" id="ARBA00022839"/>
    </source>
</evidence>
<dbReference type="SMART" id="SM00316">
    <property type="entry name" value="S1"/>
    <property type="match status" value="1"/>
</dbReference>
<dbReference type="InterPro" id="IPR050180">
    <property type="entry name" value="RNR_Ribonuclease"/>
</dbReference>
<feature type="domain" description="S1 motif" evidence="9">
    <location>
        <begin position="636"/>
        <end position="717"/>
    </location>
</feature>
<organism evidence="10 11">
    <name type="scientific">Limimonas halophila</name>
    <dbReference type="NCBI Taxonomy" id="1082479"/>
    <lineage>
        <taxon>Bacteria</taxon>
        <taxon>Pseudomonadati</taxon>
        <taxon>Pseudomonadota</taxon>
        <taxon>Alphaproteobacteria</taxon>
        <taxon>Rhodospirillales</taxon>
        <taxon>Rhodovibrionaceae</taxon>
        <taxon>Limimonas</taxon>
    </lineage>
</organism>
<feature type="region of interest" description="Disordered" evidence="8">
    <location>
        <begin position="720"/>
        <end position="789"/>
    </location>
</feature>
<sequence length="789" mass="86867">MAKPKGNPAGEVPSREQLLQYITEAGAPVKKRDIANHFGLKGAQRETLKDMLADLEDAGEIERGEKRSYRPVGALPEVMVLEVSGRDPDGELLADPVNWDTDREPPAIYVSPDRQGEPTIQPGMRVLARMKREEAGSYVATLIRVLAGAPKKVLGIYEKSGKQGRLRPTDKRVKQEYILRDADAGDAEPGEFLLCEVKPHHRRAPLREARVVERLGDATSPKAISLIAIHENDIPADFPDQAIAEAESAAPVTAEGREDLRDIPLVTIDGADAKDFDDAVRAVPDDDPDNPGGYRIMVAIADVAHYVRPGSQLDRTAWHRGNSVYFPDRVVPMLPEGLSNGWCSLRPGEDRGCLATEIRIDRNGKALEHRFTRGLMRSAARLTYEQVQAAHDGTPDETTGPLLDDVIEPLYGALDALLRARANRGTLDIDVAEKQVVVNERGEVTAIEPRARLDSHRLIEEFMIAANVAAAETLEKREQPCMYRVHEPPDPDKIESLRQTLNTFDVDIAPDQAGHPSAFKRVLEQVQDRPEAPMINQLVLRCQSQAYYSPHNLGHFGLALDRYAHFTSPIRRYSDLLVHRALIDGLKLGGGGLAGHAGESFEETGEHISFTERRAQQAEFDAIDRFTAAYLRDRVGGEFQGRITGVTHFGLFVMLHETGADGLVPIATLPDDFYQHDPQRHCLVGKRWGRVYRLGDGVRVRLSEADATTGGLVLEVLEVTEPAGETHEPQVGERGGPHKGKQRKAARGTATARQAEQTKKRSQKKVKTSKTGGSGKSKGTGKPPKKRKG</sequence>
<dbReference type="GO" id="GO:0005829">
    <property type="term" value="C:cytosol"/>
    <property type="evidence" value="ECO:0007669"/>
    <property type="project" value="TreeGrafter"/>
</dbReference>
<evidence type="ECO:0000256" key="8">
    <source>
        <dbReference type="SAM" id="MobiDB-lite"/>
    </source>
</evidence>
<gene>
    <name evidence="7" type="primary">rnr</name>
    <name evidence="10" type="ORF">SAMN05216241_102449</name>
</gene>
<evidence type="ECO:0000313" key="11">
    <source>
        <dbReference type="Proteomes" id="UP000199415"/>
    </source>
</evidence>
<keyword evidence="11" id="KW-1185">Reference proteome</keyword>
<evidence type="ECO:0000256" key="3">
    <source>
        <dbReference type="ARBA" id="ARBA00022722"/>
    </source>
</evidence>
<keyword evidence="6 7" id="KW-0694">RNA-binding</keyword>
<dbReference type="Proteomes" id="UP000199415">
    <property type="component" value="Unassembled WGS sequence"/>
</dbReference>
<dbReference type="SUPFAM" id="SSF50249">
    <property type="entry name" value="Nucleic acid-binding proteins"/>
    <property type="match status" value="2"/>
</dbReference>
<dbReference type="CDD" id="cd04471">
    <property type="entry name" value="S1_RNase_R"/>
    <property type="match status" value="1"/>
</dbReference>
<dbReference type="EC" id="3.1.13.1" evidence="7"/>
<dbReference type="Pfam" id="PF00773">
    <property type="entry name" value="RNB"/>
    <property type="match status" value="1"/>
</dbReference>
<dbReference type="Pfam" id="PF17876">
    <property type="entry name" value="CSD2"/>
    <property type="match status" value="1"/>
</dbReference>
<dbReference type="PROSITE" id="PS50126">
    <property type="entry name" value="S1"/>
    <property type="match status" value="1"/>
</dbReference>
<comment type="catalytic activity">
    <reaction evidence="1 7">
        <text>Exonucleolytic cleavage in the 3'- to 5'-direction to yield nucleoside 5'-phosphates.</text>
        <dbReference type="EC" id="3.1.13.1"/>
    </reaction>
</comment>
<dbReference type="GO" id="GO:0006402">
    <property type="term" value="P:mRNA catabolic process"/>
    <property type="evidence" value="ECO:0007669"/>
    <property type="project" value="TreeGrafter"/>
</dbReference>
<keyword evidence="3 7" id="KW-0540">Nuclease</keyword>
<dbReference type="SMART" id="SM00955">
    <property type="entry name" value="RNB"/>
    <property type="match status" value="1"/>
</dbReference>
<dbReference type="InterPro" id="IPR040476">
    <property type="entry name" value="CSD2"/>
</dbReference>
<dbReference type="GO" id="GO:0008859">
    <property type="term" value="F:exoribonuclease II activity"/>
    <property type="evidence" value="ECO:0007669"/>
    <property type="project" value="UniProtKB-UniRule"/>
</dbReference>
<dbReference type="OrthoDB" id="9764149at2"/>
<dbReference type="InterPro" id="IPR011805">
    <property type="entry name" value="RNase_R"/>
</dbReference>
<keyword evidence="5 7" id="KW-0269">Exonuclease</keyword>
<dbReference type="RefSeq" id="WP_090019054.1">
    <property type="nucleotide sequence ID" value="NZ_FNCE01000002.1"/>
</dbReference>
<dbReference type="STRING" id="1082479.SAMN05216241_102449"/>
<dbReference type="PANTHER" id="PTHR23355:SF9">
    <property type="entry name" value="DIS3-LIKE EXONUCLEASE 2"/>
    <property type="match status" value="1"/>
</dbReference>
<dbReference type="InterPro" id="IPR001900">
    <property type="entry name" value="RNase_II/R"/>
</dbReference>
<keyword evidence="2 7" id="KW-0963">Cytoplasm</keyword>
<dbReference type="InterPro" id="IPR022966">
    <property type="entry name" value="RNase_II/R_CS"/>
</dbReference>
<dbReference type="InterPro" id="IPR012340">
    <property type="entry name" value="NA-bd_OB-fold"/>
</dbReference>
<dbReference type="NCBIfam" id="TIGR02063">
    <property type="entry name" value="RNase_R"/>
    <property type="match status" value="1"/>
</dbReference>
<comment type="subcellular location">
    <subcellularLocation>
        <location evidence="7">Cytoplasm</location>
    </subcellularLocation>
</comment>
<comment type="similarity">
    <text evidence="7">Belongs to the RNR ribonuclease family. RNase R subfamily.</text>
</comment>
<dbReference type="HAMAP" id="MF_01895">
    <property type="entry name" value="RNase_R"/>
    <property type="match status" value="1"/>
</dbReference>
<evidence type="ECO:0000256" key="1">
    <source>
        <dbReference type="ARBA" id="ARBA00001849"/>
    </source>
</evidence>
<reference evidence="10 11" key="1">
    <citation type="submission" date="2016-10" db="EMBL/GenBank/DDBJ databases">
        <authorList>
            <person name="de Groot N.N."/>
        </authorList>
    </citation>
    <scope>NUCLEOTIDE SEQUENCE [LARGE SCALE GENOMIC DNA]</scope>
    <source>
        <strain evidence="10 11">DSM 25584</strain>
    </source>
</reference>
<dbReference type="AlphaFoldDB" id="A0A1G7P877"/>
<keyword evidence="4 7" id="KW-0378">Hydrolase</keyword>
<dbReference type="GO" id="GO:0003723">
    <property type="term" value="F:RNA binding"/>
    <property type="evidence" value="ECO:0007669"/>
    <property type="project" value="UniProtKB-UniRule"/>
</dbReference>
<dbReference type="EMBL" id="FNCE01000002">
    <property type="protein sequence ID" value="SDF81799.1"/>
    <property type="molecule type" value="Genomic_DNA"/>
</dbReference>
<protein>
    <recommendedName>
        <fullName evidence="7">Ribonuclease R</fullName>
        <shortName evidence="7">RNase R</shortName>
        <ecNumber evidence="7">3.1.13.1</ecNumber>
    </recommendedName>
</protein>
<dbReference type="InterPro" id="IPR004476">
    <property type="entry name" value="RNase_II/RNase_R"/>
</dbReference>
<evidence type="ECO:0000256" key="7">
    <source>
        <dbReference type="HAMAP-Rule" id="MF_01895"/>
    </source>
</evidence>
<proteinExistence type="inferred from homology"/>
<accession>A0A1G7P877</accession>
<evidence type="ECO:0000256" key="2">
    <source>
        <dbReference type="ARBA" id="ARBA00022490"/>
    </source>
</evidence>
<dbReference type="NCBIfam" id="TIGR00358">
    <property type="entry name" value="3_prime_RNase"/>
    <property type="match status" value="1"/>
</dbReference>
<name>A0A1G7P877_9PROT</name>
<evidence type="ECO:0000313" key="10">
    <source>
        <dbReference type="EMBL" id="SDF81799.1"/>
    </source>
</evidence>
<dbReference type="Gene3D" id="2.40.50.140">
    <property type="entry name" value="Nucleic acid-binding proteins"/>
    <property type="match status" value="1"/>
</dbReference>
<comment type="function">
    <text evidence="7">3'-5' exoribonuclease that releases 5'-nucleoside monophosphates and is involved in maturation of structured RNAs.</text>
</comment>
<dbReference type="PANTHER" id="PTHR23355">
    <property type="entry name" value="RIBONUCLEASE"/>
    <property type="match status" value="1"/>
</dbReference>
<evidence type="ECO:0000259" key="9">
    <source>
        <dbReference type="PROSITE" id="PS50126"/>
    </source>
</evidence>
<dbReference type="InterPro" id="IPR003029">
    <property type="entry name" value="S1_domain"/>
</dbReference>
<dbReference type="Pfam" id="PF00575">
    <property type="entry name" value="S1"/>
    <property type="match status" value="1"/>
</dbReference>
<feature type="compositionally biased region" description="Basic residues" evidence="8">
    <location>
        <begin position="737"/>
        <end position="746"/>
    </location>
</feature>